<keyword evidence="3" id="KW-1185">Reference proteome</keyword>
<evidence type="ECO:0000313" key="2">
    <source>
        <dbReference type="EnsemblMetazoa" id="CJA11805.1"/>
    </source>
</evidence>
<proteinExistence type="predicted"/>
<dbReference type="PANTHER" id="PTHR31139:SF4">
    <property type="entry name" value="ECTOPIC P GRANULES PROTEIN 5 HOMOLOG"/>
    <property type="match status" value="1"/>
</dbReference>
<dbReference type="AlphaFoldDB" id="A0A8R1DUU1"/>
<dbReference type="OMA" id="AAKADEC"/>
<evidence type="ECO:0000313" key="3">
    <source>
        <dbReference type="Proteomes" id="UP000005237"/>
    </source>
</evidence>
<reference evidence="2" key="2">
    <citation type="submission" date="2022-06" db="UniProtKB">
        <authorList>
            <consortium name="EnsemblMetazoa"/>
        </authorList>
    </citation>
    <scope>IDENTIFICATION</scope>
    <source>
        <strain evidence="2">DF5081</strain>
    </source>
</reference>
<evidence type="ECO:0000259" key="1">
    <source>
        <dbReference type="Pfam" id="PF26103"/>
    </source>
</evidence>
<accession>A0A8R1DUU1</accession>
<protein>
    <recommendedName>
        <fullName evidence="1">Epg5-like central TPR repeats domain-containing protein</fullName>
    </recommendedName>
</protein>
<dbReference type="GO" id="GO:0005737">
    <property type="term" value="C:cytoplasm"/>
    <property type="evidence" value="ECO:0007669"/>
    <property type="project" value="TreeGrafter"/>
</dbReference>
<dbReference type="InterPro" id="IPR059030">
    <property type="entry name" value="TPR_Epg5_mid"/>
</dbReference>
<dbReference type="GO" id="GO:0097352">
    <property type="term" value="P:autophagosome maturation"/>
    <property type="evidence" value="ECO:0007669"/>
    <property type="project" value="TreeGrafter"/>
</dbReference>
<reference evidence="3" key="1">
    <citation type="submission" date="2010-08" db="EMBL/GenBank/DDBJ databases">
        <authorList>
            <consortium name="Caenorhabditis japonica Sequencing Consortium"/>
            <person name="Wilson R.K."/>
        </authorList>
    </citation>
    <scope>NUCLEOTIDE SEQUENCE [LARGE SCALE GENOMIC DNA]</scope>
    <source>
        <strain evidence="3">DF5081</strain>
    </source>
</reference>
<name>A0A8R1DUU1_CAEJA</name>
<sequence>MNKLSLHEHPKQVQRFIDFQICCARNHSTLQCRLGVQQAAAGLPPHQFSALLPIAFANLASQPDPSSPLHTLCLQHVVFFVFHHFPDNLLSGLDLALEGCNTNSTPSSLLDAIVDKLEANDYLRKKSSFDLGAAKADDCARTLAKRLDEARTKLPTFYAIWSRYMDSLTRLAQLFLFVPIRDGYEPNQPVTVLQRECYEYFARVAAVFSPLIAPYSPTHPPFSPSHENQAMLVLDRFIEFLSALHFNSSIPPGMQNIQSLVWQYYYEKLSFLTHGTQHYYDVLERQLIRLNWQAFWPSKHAIISMETCLDMRSPDCASFVSQIVARIPWSSILQSMHEDSRPSYMASLFGVLVRLVASSRNYNKVRASLLELIKSLSLRTDWNRVSPEDAATIATAVSKSLPSDSLPNPAEIISVIQVIWRKICCLVVREPFSHETLQKQTIWIRTECALLLKADTAKIPAAYNSLISDINALTLNHSNLREFGVVIRELTALWKNITDSKLGESLVTLWTEYLSANPTSPLVLSSTSTIIDSLNSDQLTTALKVVEKTIGAYFLRTDSTWAELLQWIQFPNGRLKSIKSYLMTVPSTENKVIMLPLTLKVFMDYGGAVDNNFFELHHYVVSIRPKHVNSESGFVCLLARLIQWMAARSPTLPTHFAATDDLLPPLIRFLSKASKDESSFLTALISSKKTSHSQKLRVVLQILELYLTQQTIGDGKRPRCEANSPVLNSRISTLKELAQHKSNQNMSVAFNKATVYFVQVDTHHIQSAAKMLLEIGRTTFGDRFLCEV</sequence>
<dbReference type="PANTHER" id="PTHR31139">
    <property type="entry name" value="ECTOPIC P GRANULES PROTEIN 5 HOMOLOG"/>
    <property type="match status" value="1"/>
</dbReference>
<dbReference type="Pfam" id="PF26103">
    <property type="entry name" value="TPR_Epg5"/>
    <property type="match status" value="1"/>
</dbReference>
<dbReference type="EnsemblMetazoa" id="CJA11805.1">
    <property type="protein sequence ID" value="CJA11805.1"/>
    <property type="gene ID" value="WBGene00131009"/>
</dbReference>
<organism evidence="2 3">
    <name type="scientific">Caenorhabditis japonica</name>
    <dbReference type="NCBI Taxonomy" id="281687"/>
    <lineage>
        <taxon>Eukaryota</taxon>
        <taxon>Metazoa</taxon>
        <taxon>Ecdysozoa</taxon>
        <taxon>Nematoda</taxon>
        <taxon>Chromadorea</taxon>
        <taxon>Rhabditida</taxon>
        <taxon>Rhabditina</taxon>
        <taxon>Rhabditomorpha</taxon>
        <taxon>Rhabditoidea</taxon>
        <taxon>Rhabditidae</taxon>
        <taxon>Peloderinae</taxon>
        <taxon>Caenorhabditis</taxon>
    </lineage>
</organism>
<feature type="domain" description="Epg5-like central TPR repeats" evidence="1">
    <location>
        <begin position="33"/>
        <end position="329"/>
    </location>
</feature>
<dbReference type="Proteomes" id="UP000005237">
    <property type="component" value="Unassembled WGS sequence"/>
</dbReference>
<dbReference type="InterPro" id="IPR051436">
    <property type="entry name" value="Autophagy-related_EPG5"/>
</dbReference>